<organism evidence="1 2">
    <name type="scientific">Hyalomma asiaticum</name>
    <name type="common">Tick</name>
    <dbReference type="NCBI Taxonomy" id="266040"/>
    <lineage>
        <taxon>Eukaryota</taxon>
        <taxon>Metazoa</taxon>
        <taxon>Ecdysozoa</taxon>
        <taxon>Arthropoda</taxon>
        <taxon>Chelicerata</taxon>
        <taxon>Arachnida</taxon>
        <taxon>Acari</taxon>
        <taxon>Parasitiformes</taxon>
        <taxon>Ixodida</taxon>
        <taxon>Ixodoidea</taxon>
        <taxon>Ixodidae</taxon>
        <taxon>Hyalomminae</taxon>
        <taxon>Hyalomma</taxon>
    </lineage>
</organism>
<dbReference type="Proteomes" id="UP000821845">
    <property type="component" value="Chromosome 11"/>
</dbReference>
<protein>
    <submittedName>
        <fullName evidence="1">Uncharacterized protein</fullName>
    </submittedName>
</protein>
<dbReference type="EMBL" id="CM023491">
    <property type="protein sequence ID" value="KAH6940891.1"/>
    <property type="molecule type" value="Genomic_DNA"/>
</dbReference>
<evidence type="ECO:0000313" key="2">
    <source>
        <dbReference type="Proteomes" id="UP000821845"/>
    </source>
</evidence>
<comment type="caution">
    <text evidence="1">The sequence shown here is derived from an EMBL/GenBank/DDBJ whole genome shotgun (WGS) entry which is preliminary data.</text>
</comment>
<proteinExistence type="predicted"/>
<reference evidence="1" key="1">
    <citation type="submission" date="2020-05" db="EMBL/GenBank/DDBJ databases">
        <title>Large-scale comparative analyses of tick genomes elucidate their genetic diversity and vector capacities.</title>
        <authorList>
            <person name="Jia N."/>
            <person name="Wang J."/>
            <person name="Shi W."/>
            <person name="Du L."/>
            <person name="Sun Y."/>
            <person name="Zhan W."/>
            <person name="Jiang J."/>
            <person name="Wang Q."/>
            <person name="Zhang B."/>
            <person name="Ji P."/>
            <person name="Sakyi L.B."/>
            <person name="Cui X."/>
            <person name="Yuan T."/>
            <person name="Jiang B."/>
            <person name="Yang W."/>
            <person name="Lam T.T.-Y."/>
            <person name="Chang Q."/>
            <person name="Ding S."/>
            <person name="Wang X."/>
            <person name="Zhu J."/>
            <person name="Ruan X."/>
            <person name="Zhao L."/>
            <person name="Wei J."/>
            <person name="Que T."/>
            <person name="Du C."/>
            <person name="Cheng J."/>
            <person name="Dai P."/>
            <person name="Han X."/>
            <person name="Huang E."/>
            <person name="Gao Y."/>
            <person name="Liu J."/>
            <person name="Shao H."/>
            <person name="Ye R."/>
            <person name="Li L."/>
            <person name="Wei W."/>
            <person name="Wang X."/>
            <person name="Wang C."/>
            <person name="Yang T."/>
            <person name="Huo Q."/>
            <person name="Li W."/>
            <person name="Guo W."/>
            <person name="Chen H."/>
            <person name="Zhou L."/>
            <person name="Ni X."/>
            <person name="Tian J."/>
            <person name="Zhou Y."/>
            <person name="Sheng Y."/>
            <person name="Liu T."/>
            <person name="Pan Y."/>
            <person name="Xia L."/>
            <person name="Li J."/>
            <person name="Zhao F."/>
            <person name="Cao W."/>
        </authorList>
    </citation>
    <scope>NUCLEOTIDE SEQUENCE</scope>
    <source>
        <strain evidence="1">Hyas-2018</strain>
    </source>
</reference>
<gene>
    <name evidence="1" type="ORF">HPB50_009351</name>
</gene>
<accession>A0ACB7T104</accession>
<keyword evidence="2" id="KW-1185">Reference proteome</keyword>
<evidence type="ECO:0000313" key="1">
    <source>
        <dbReference type="EMBL" id="KAH6940891.1"/>
    </source>
</evidence>
<name>A0ACB7T104_HYAAI</name>
<sequence>MKTVLLGVLAAMLNACLCAYNVTTSAEERLLSLDFRHPETSTNLPEVCAKDAAWKAQFLCANRFYAHVEQAEDNVVTKSHDVCRHPETSTNLPEVCAKDAAWKAQFLCANRFYAHVEQAEDNTETESHDVCSSVSRFYICLDTVLHEQSCDHDAELMGPVEYFPRVLTHKYHKLCSAELGLTAQQLRVKVLRALGSSDAGLGSDYSICREEKAAREFFACGLLFNVIISSDPPKDKLCTAYRNMEKCTKDLQCRNESDFNTHSKHVLDALLSPYTEYCYDSEGAGKNATASALPGTTPPVTEPATSAVPVTMSTCSATVRLENYFRCGLMFIFNLRDARFPDESKRNDLVCELVRTHKMCVEEALRSPRCPEEIGIQKNLDYLDNQLYAATGMKCLNGKKARTGRKRQRSSAQHCHVRPYASTYFTCGAMFLRGTYLNRPDTGEACRLYNEFLKCIEELVVCRQQSDLEVSFRHFTEILTDGYKHSCIGLNRTGKQRNRAALAARQSSCDEFGAVKRLLLCGIAFHRMLPSTAAAGNGSSEEEWNELDNGTIAVLCPLVKEMKYCIYSATRDSGCSQAAFLSAEMLLTKQRLLQEFDRPCDDALPSKNIYSRPSPTACELKEFTEDWETCDATAGKDVIDFYRKGTALQAKGVVSKRQRGRLCSELLQHRRCMQESASRHYCHELAARLVDFGVEELLNKLGLSTCSSSPSRPVTQRSLLLLLTAGGTHVLARWHSGSL</sequence>